<dbReference type="Proteomes" id="UP000339249">
    <property type="component" value="Unassembled WGS sequence"/>
</dbReference>
<proteinExistence type="predicted"/>
<dbReference type="EC" id="3.2.1.26" evidence="1"/>
<gene>
    <name evidence="1" type="primary">scrB_1</name>
    <name evidence="1" type="ORF">NCTC9185_06800</name>
</gene>
<organism evidence="1 2">
    <name type="scientific">Raoultella terrigena</name>
    <name type="common">Klebsiella terrigena</name>
    <dbReference type="NCBI Taxonomy" id="577"/>
    <lineage>
        <taxon>Bacteria</taxon>
        <taxon>Pseudomonadati</taxon>
        <taxon>Pseudomonadota</taxon>
        <taxon>Gammaproteobacteria</taxon>
        <taxon>Enterobacterales</taxon>
        <taxon>Enterobacteriaceae</taxon>
        <taxon>Klebsiella/Raoultella group</taxon>
        <taxon>Raoultella</taxon>
    </lineage>
</organism>
<name>A0A4U9DAS2_RAOTE</name>
<dbReference type="EMBL" id="CABDVU010000001">
    <property type="protein sequence ID" value="VTN14732.1"/>
    <property type="molecule type" value="Genomic_DNA"/>
</dbReference>
<sequence length="125" mass="13922">MDMVFEVAPGDELAIDFGGALRLTLDADGIRLERRSLACDDALYRYWRGEVRALRILCDSSSIEISLTAEKRDEQPLFPAVSRANDFQRCDAGCILLLAAAAMHGRISVLISGVCCRDENQTRYH</sequence>
<keyword evidence="1" id="KW-0378">Hydrolase</keyword>
<evidence type="ECO:0000313" key="1">
    <source>
        <dbReference type="EMBL" id="VTN14732.1"/>
    </source>
</evidence>
<evidence type="ECO:0000313" key="2">
    <source>
        <dbReference type="Proteomes" id="UP000339249"/>
    </source>
</evidence>
<reference evidence="1 2" key="1">
    <citation type="submission" date="2019-04" db="EMBL/GenBank/DDBJ databases">
        <authorList>
            <consortium name="Pathogen Informatics"/>
        </authorList>
    </citation>
    <scope>NUCLEOTIDE SEQUENCE [LARGE SCALE GENOMIC DNA]</scope>
    <source>
        <strain evidence="1 2">NCTC9185</strain>
    </source>
</reference>
<keyword evidence="1" id="KW-0326">Glycosidase</keyword>
<dbReference type="GO" id="GO:0004564">
    <property type="term" value="F:beta-fructofuranosidase activity"/>
    <property type="evidence" value="ECO:0007669"/>
    <property type="project" value="UniProtKB-EC"/>
</dbReference>
<accession>A0A4U9DAS2</accession>
<dbReference type="AlphaFoldDB" id="A0A4U9DAS2"/>
<protein>
    <submittedName>
        <fullName evidence="1">Sucrose-6-phosphate hydrolase</fullName>
        <ecNumber evidence="1">3.2.1.26</ecNumber>
    </submittedName>
</protein>